<dbReference type="HOGENOM" id="CLU_1028115_0_0_1"/>
<organism evidence="2">
    <name type="scientific">Oryza meridionalis</name>
    <dbReference type="NCBI Taxonomy" id="40149"/>
    <lineage>
        <taxon>Eukaryota</taxon>
        <taxon>Viridiplantae</taxon>
        <taxon>Streptophyta</taxon>
        <taxon>Embryophyta</taxon>
        <taxon>Tracheophyta</taxon>
        <taxon>Spermatophyta</taxon>
        <taxon>Magnoliopsida</taxon>
        <taxon>Liliopsida</taxon>
        <taxon>Poales</taxon>
        <taxon>Poaceae</taxon>
        <taxon>BOP clade</taxon>
        <taxon>Oryzoideae</taxon>
        <taxon>Oryzeae</taxon>
        <taxon>Oryzinae</taxon>
        <taxon>Oryza</taxon>
    </lineage>
</organism>
<feature type="region of interest" description="Disordered" evidence="1">
    <location>
        <begin position="127"/>
        <end position="241"/>
    </location>
</feature>
<sequence length="271" mass="28355">MVGHMHTGWPKIQKPNRHRSINAKYASTSLTSHLPTRPRQNGCCFSPQLVPPLPLAGDGEAHLQLQKFCHLPPSCRPLRLRLGPLYGRLLPTRHRLGPPCERLLPSRRHMGPRAAAWDSRTCGRRAAAWGPEVPSGSPVPPPSSVASPPSPRSPAPPPGTAAPADALPPGGPAAPPRSAASPPTSGSPAPPPGTVVPPRLQPTRRRLGAAASLPGTTAPTPADDAPPPGGPAPPPPGSAASPPWPFGSWIGLVSGFIFSHFFSFYRWVGLV</sequence>
<feature type="compositionally biased region" description="Pro residues" evidence="1">
    <location>
        <begin position="224"/>
        <end position="241"/>
    </location>
</feature>
<evidence type="ECO:0000313" key="2">
    <source>
        <dbReference type="EnsemblPlants" id="OMERI09G02410.1"/>
    </source>
</evidence>
<reference evidence="2" key="1">
    <citation type="submission" date="2015-04" db="UniProtKB">
        <authorList>
            <consortium name="EnsemblPlants"/>
        </authorList>
    </citation>
    <scope>IDENTIFICATION</scope>
</reference>
<feature type="compositionally biased region" description="Low complexity" evidence="1">
    <location>
        <begin position="214"/>
        <end position="223"/>
    </location>
</feature>
<accession>A0A0E0EQ30</accession>
<dbReference type="EnsemblPlants" id="OMERI09G02410.1">
    <property type="protein sequence ID" value="OMERI09G02410.1"/>
    <property type="gene ID" value="OMERI09G02410"/>
</dbReference>
<feature type="compositionally biased region" description="Low complexity" evidence="1">
    <location>
        <begin position="176"/>
        <end position="187"/>
    </location>
</feature>
<feature type="compositionally biased region" description="Pro residues" evidence="1">
    <location>
        <begin position="137"/>
        <end position="160"/>
    </location>
</feature>
<evidence type="ECO:0000256" key="1">
    <source>
        <dbReference type="SAM" id="MobiDB-lite"/>
    </source>
</evidence>
<dbReference type="Proteomes" id="UP000008021">
    <property type="component" value="Chromosome 9"/>
</dbReference>
<dbReference type="STRING" id="40149.A0A0E0EQ30"/>
<name>A0A0E0EQ30_9ORYZ</name>
<reference evidence="2" key="2">
    <citation type="submission" date="2018-05" db="EMBL/GenBank/DDBJ databases">
        <title>OmerRS3 (Oryza meridionalis Reference Sequence Version 3).</title>
        <authorList>
            <person name="Zhang J."/>
            <person name="Kudrna D."/>
            <person name="Lee S."/>
            <person name="Talag J."/>
            <person name="Welchert J."/>
            <person name="Wing R.A."/>
        </authorList>
    </citation>
    <scope>NUCLEOTIDE SEQUENCE [LARGE SCALE GENOMIC DNA]</scope>
    <source>
        <strain evidence="2">cv. OR44</strain>
    </source>
</reference>
<proteinExistence type="predicted"/>
<dbReference type="Gramene" id="OMERI09G02410.1">
    <property type="protein sequence ID" value="OMERI09G02410.1"/>
    <property type="gene ID" value="OMERI09G02410"/>
</dbReference>
<evidence type="ECO:0000313" key="3">
    <source>
        <dbReference type="Proteomes" id="UP000008021"/>
    </source>
</evidence>
<dbReference type="AlphaFoldDB" id="A0A0E0EQ30"/>
<protein>
    <submittedName>
        <fullName evidence="2">Uncharacterized protein</fullName>
    </submittedName>
</protein>
<keyword evidence="3" id="KW-1185">Reference proteome</keyword>